<dbReference type="Proteomes" id="UP001307889">
    <property type="component" value="Chromosome 1"/>
</dbReference>
<dbReference type="PANTHER" id="PTHR10527">
    <property type="entry name" value="IMPORTIN BETA"/>
    <property type="match status" value="1"/>
</dbReference>
<accession>A0ABN7A898</accession>
<dbReference type="InterPro" id="IPR040122">
    <property type="entry name" value="Importin_beta"/>
</dbReference>
<evidence type="ECO:0000259" key="8">
    <source>
        <dbReference type="PROSITE" id="PS50166"/>
    </source>
</evidence>
<keyword evidence="3" id="KW-0813">Transport</keyword>
<keyword evidence="7" id="KW-0539">Nucleus</keyword>
<evidence type="ECO:0000256" key="7">
    <source>
        <dbReference type="ARBA" id="ARBA00023242"/>
    </source>
</evidence>
<dbReference type="PROSITE" id="PS50166">
    <property type="entry name" value="IMPORTIN_B_NT"/>
    <property type="match status" value="1"/>
</dbReference>
<dbReference type="InterPro" id="IPR011989">
    <property type="entry name" value="ARM-like"/>
</dbReference>
<organism evidence="9 10">
    <name type="scientific">Nesidiocoris tenuis</name>
    <dbReference type="NCBI Taxonomy" id="355587"/>
    <lineage>
        <taxon>Eukaryota</taxon>
        <taxon>Metazoa</taxon>
        <taxon>Ecdysozoa</taxon>
        <taxon>Arthropoda</taxon>
        <taxon>Hexapoda</taxon>
        <taxon>Insecta</taxon>
        <taxon>Pterygota</taxon>
        <taxon>Neoptera</taxon>
        <taxon>Paraneoptera</taxon>
        <taxon>Hemiptera</taxon>
        <taxon>Heteroptera</taxon>
        <taxon>Panheteroptera</taxon>
        <taxon>Cimicomorpha</taxon>
        <taxon>Miridae</taxon>
        <taxon>Dicyphina</taxon>
        <taxon>Nesidiocoris</taxon>
    </lineage>
</organism>
<evidence type="ECO:0000256" key="3">
    <source>
        <dbReference type="ARBA" id="ARBA00022448"/>
    </source>
</evidence>
<dbReference type="SUPFAM" id="SSF48371">
    <property type="entry name" value="ARM repeat"/>
    <property type="match status" value="2"/>
</dbReference>
<dbReference type="SMART" id="SM00913">
    <property type="entry name" value="IBN_N"/>
    <property type="match status" value="1"/>
</dbReference>
<evidence type="ECO:0000256" key="4">
    <source>
        <dbReference type="ARBA" id="ARBA00022490"/>
    </source>
</evidence>
<dbReference type="EMBL" id="AP028909">
    <property type="protein sequence ID" value="BES88218.1"/>
    <property type="molecule type" value="Genomic_DNA"/>
</dbReference>
<dbReference type="Pfam" id="PF03810">
    <property type="entry name" value="IBN_N"/>
    <property type="match status" value="1"/>
</dbReference>
<gene>
    <name evidence="9" type="ORF">NTJ_01024</name>
</gene>
<dbReference type="Pfam" id="PF25780">
    <property type="entry name" value="TPR_IPO5"/>
    <property type="match status" value="1"/>
</dbReference>
<dbReference type="InterPro" id="IPR057672">
    <property type="entry name" value="TPR_IPO4/5"/>
</dbReference>
<evidence type="ECO:0000256" key="5">
    <source>
        <dbReference type="ARBA" id="ARBA00022737"/>
    </source>
</evidence>
<reference evidence="9 10" key="1">
    <citation type="submission" date="2023-09" db="EMBL/GenBank/DDBJ databases">
        <title>Nesidiocoris tenuis whole genome shotgun sequence.</title>
        <authorList>
            <person name="Shibata T."/>
            <person name="Shimoda M."/>
            <person name="Kobayashi T."/>
            <person name="Uehara T."/>
        </authorList>
    </citation>
    <scope>NUCLEOTIDE SEQUENCE [LARGE SCALE GENOMIC DNA]</scope>
    <source>
        <strain evidence="9 10">Japan</strain>
    </source>
</reference>
<evidence type="ECO:0000313" key="10">
    <source>
        <dbReference type="Proteomes" id="UP001307889"/>
    </source>
</evidence>
<keyword evidence="6" id="KW-0653">Protein transport</keyword>
<dbReference type="Pfam" id="PF02985">
    <property type="entry name" value="HEAT"/>
    <property type="match status" value="1"/>
</dbReference>
<evidence type="ECO:0000256" key="2">
    <source>
        <dbReference type="ARBA" id="ARBA00004496"/>
    </source>
</evidence>
<proteinExistence type="predicted"/>
<sequence length="1082" mass="119847">MENILRKLLSMEKEVLDQGTVELKESLKRPDSVASLCNVLGSSEDADIRQYAAVILKKSFSKSTNWDHIPGDTRRQIKAGLLDTLIKEPEKMVKSSIAQVIGTLLEYEMPDNKWPELTNFLQQTTTSNNVNDQELGFFTLSVLLDVSPMEFLNHAKSFAVLFGTTLNAQTDKASHVSSLVVTCMSHFSHATKNDPELSNMYSAMLPLVMEVIKALSVKRPDAALEALDFFYEYSAKDGLPVLVPHIKTLVHFFLSLCSDASTKEEIKIKALGFLNVLAKARAKSFVKNNLLPVVLSALFELLCVKPEDDDDEEYFTPDPDEDTVLTCACETLDNLFMNVDAKKILSPAMEFVRSAVVSQNQYHKKAGYLTLGIASQGAQTYIRRNCLPDFVSLVEQGVADPHPVVRAAALFALGQYAEFLLPEIGTYASTLLPLLIAQLNELSQVGKNGDRFGKRGERLFYATERFVENLETELAPYTEQLVTACLPFLSPPYHPDIRQLAMSLIGTIAASVKDDIMPYFPNIMSQLNPYLTSKAEGDDVCLQVEALETLSCLAKNVGEDNFRPLALESLQLGLSLIQSTDEPDIKKGCYSLFSAVSYVLKDDMSNVLQQIMPYFIKSLQEDEDTEQPDKDDAAHNVFGNVGTEEVECDDDDDDDDDEDFADDISVENDFIEEKEQACLSISELASNTGQAFFPYLETTITEVYKLLAYRCSDVRKAALDAAFQLCVSLAKFTENDGPQGNEKLGNVVTGLVMKAAELVVQDDDSDVVLAALEGFQVICKEIGSRLKGWNSIRDLLIKTVKEVLENQTEVQGWGDEEDEDVDEDVADFAASVIPALANLMEPNEFSELFSNMLGLLESRIKAKEEDDDEEDGSSKATMLGVIAESISGLGPNVQQFIPKLFPYLLKETGNEDPDIRNNALYCIGEMAYHSKEAMIPNYPAVLSMLSQVLASEKATNVMDNACGLLARMLIVHPESLPLAQILPAFVAQLPLKEDFTEDKWVFRALGRLYQLQVEYLIPHNVHIVKAALTSVDMHSPDEETLEVLRTFVTMMIAAFPDDCNVALSQLPPNVVAKLNVLNVNAV</sequence>
<dbReference type="InterPro" id="IPR000357">
    <property type="entry name" value="HEAT"/>
</dbReference>
<feature type="domain" description="Importin N-terminal" evidence="8">
    <location>
        <begin position="19"/>
        <end position="87"/>
    </location>
</feature>
<comment type="subcellular location">
    <subcellularLocation>
        <location evidence="2">Cytoplasm</location>
    </subcellularLocation>
    <subcellularLocation>
        <location evidence="1">Nucleus</location>
    </subcellularLocation>
</comment>
<evidence type="ECO:0000313" key="9">
    <source>
        <dbReference type="EMBL" id="BES88218.1"/>
    </source>
</evidence>
<protein>
    <submittedName>
        <fullName evidence="9">IBN_N</fullName>
    </submittedName>
</protein>
<name>A0ABN7A898_9HEMI</name>
<dbReference type="InterPro" id="IPR001494">
    <property type="entry name" value="Importin-beta_N"/>
</dbReference>
<dbReference type="InterPro" id="IPR016024">
    <property type="entry name" value="ARM-type_fold"/>
</dbReference>
<keyword evidence="10" id="KW-1185">Reference proteome</keyword>
<keyword evidence="5" id="KW-0677">Repeat</keyword>
<evidence type="ECO:0000256" key="1">
    <source>
        <dbReference type="ARBA" id="ARBA00004123"/>
    </source>
</evidence>
<evidence type="ECO:0000256" key="6">
    <source>
        <dbReference type="ARBA" id="ARBA00022927"/>
    </source>
</evidence>
<keyword evidence="4" id="KW-0963">Cytoplasm</keyword>
<dbReference type="Gene3D" id="1.25.10.10">
    <property type="entry name" value="Leucine-rich Repeat Variant"/>
    <property type="match status" value="1"/>
</dbReference>